<name>A0AAV2Z6R8_9STRA</name>
<comment type="subcellular location">
    <subcellularLocation>
        <location evidence="2">Cytoplasm</location>
    </subcellularLocation>
</comment>
<reference evidence="15" key="1">
    <citation type="submission" date="2022-11" db="EMBL/GenBank/DDBJ databases">
        <authorList>
            <person name="Morgan W.R."/>
            <person name="Tartar A."/>
        </authorList>
    </citation>
    <scope>NUCLEOTIDE SEQUENCE</scope>
    <source>
        <strain evidence="15">ARSEF 373</strain>
    </source>
</reference>
<dbReference type="Proteomes" id="UP001146120">
    <property type="component" value="Unassembled WGS sequence"/>
</dbReference>
<dbReference type="EC" id="3.4.17.24" evidence="11"/>
<keyword evidence="8" id="KW-0862">Zinc</keyword>
<evidence type="ECO:0000256" key="13">
    <source>
        <dbReference type="SAM" id="MobiDB-lite"/>
    </source>
</evidence>
<keyword evidence="16" id="KW-1185">Reference proteome</keyword>
<evidence type="ECO:0000256" key="8">
    <source>
        <dbReference type="ARBA" id="ARBA00022833"/>
    </source>
</evidence>
<evidence type="ECO:0000313" key="15">
    <source>
        <dbReference type="EMBL" id="DBA01450.1"/>
    </source>
</evidence>
<dbReference type="InterPro" id="IPR034286">
    <property type="entry name" value="M14_AGBL5-like"/>
</dbReference>
<evidence type="ECO:0000256" key="2">
    <source>
        <dbReference type="ARBA" id="ARBA00004496"/>
    </source>
</evidence>
<comment type="similarity">
    <text evidence="3 12">Belongs to the peptidase M14 family.</text>
</comment>
<evidence type="ECO:0000256" key="3">
    <source>
        <dbReference type="ARBA" id="ARBA00005988"/>
    </source>
</evidence>
<evidence type="ECO:0000259" key="14">
    <source>
        <dbReference type="PROSITE" id="PS52035"/>
    </source>
</evidence>
<keyword evidence="5" id="KW-0645">Protease</keyword>
<dbReference type="CDD" id="cd06236">
    <property type="entry name" value="M14_AGBL5_like"/>
    <property type="match status" value="1"/>
</dbReference>
<proteinExistence type="inferred from homology"/>
<feature type="domain" description="Peptidase M14" evidence="14">
    <location>
        <begin position="147"/>
        <end position="493"/>
    </location>
</feature>
<feature type="active site" description="Proton donor/acceptor" evidence="12">
    <location>
        <position position="460"/>
    </location>
</feature>
<evidence type="ECO:0000256" key="4">
    <source>
        <dbReference type="ARBA" id="ARBA00022490"/>
    </source>
</evidence>
<dbReference type="GO" id="GO:0006508">
    <property type="term" value="P:proteolysis"/>
    <property type="evidence" value="ECO:0007669"/>
    <property type="project" value="UniProtKB-KW"/>
</dbReference>
<evidence type="ECO:0000256" key="1">
    <source>
        <dbReference type="ARBA" id="ARBA00001947"/>
    </source>
</evidence>
<keyword evidence="6" id="KW-0479">Metal-binding</keyword>
<evidence type="ECO:0000256" key="10">
    <source>
        <dbReference type="ARBA" id="ARBA00024524"/>
    </source>
</evidence>
<dbReference type="AlphaFoldDB" id="A0AAV2Z6R8"/>
<evidence type="ECO:0000256" key="7">
    <source>
        <dbReference type="ARBA" id="ARBA00022801"/>
    </source>
</evidence>
<keyword evidence="9" id="KW-0482">Metalloprotease</keyword>
<comment type="caution">
    <text evidence="15">The sequence shown here is derived from an EMBL/GenBank/DDBJ whole genome shotgun (WGS) entry which is preliminary data.</text>
</comment>
<dbReference type="InterPro" id="IPR050821">
    <property type="entry name" value="Cytosolic_carboxypeptidase"/>
</dbReference>
<comment type="cofactor">
    <cofactor evidence="1">
        <name>Zn(2+)</name>
        <dbReference type="ChEBI" id="CHEBI:29105"/>
    </cofactor>
</comment>
<evidence type="ECO:0000256" key="6">
    <source>
        <dbReference type="ARBA" id="ARBA00022723"/>
    </source>
</evidence>
<keyword evidence="4" id="KW-0963">Cytoplasm</keyword>
<dbReference type="Pfam" id="PF00246">
    <property type="entry name" value="Peptidase_M14"/>
    <property type="match status" value="1"/>
</dbReference>
<comment type="catalytic activity">
    <reaction evidence="10">
        <text>C-terminal L-alpha-aminoacyl-L-glutamyl-L-glutamyl-[tubulin] + H2O = C-terminal L-alpha-aminoacyl-L-glutamyl-[tubulin] + L-glutamate</text>
        <dbReference type="Rhea" id="RHEA:63792"/>
        <dbReference type="Rhea" id="RHEA-COMP:16435"/>
        <dbReference type="Rhea" id="RHEA-COMP:16436"/>
        <dbReference type="ChEBI" id="CHEBI:15377"/>
        <dbReference type="ChEBI" id="CHEBI:29985"/>
        <dbReference type="ChEBI" id="CHEBI:149555"/>
        <dbReference type="ChEBI" id="CHEBI:149556"/>
        <dbReference type="EC" id="3.4.17.24"/>
    </reaction>
    <physiologicalReaction direction="left-to-right" evidence="10">
        <dbReference type="Rhea" id="RHEA:63793"/>
    </physiologicalReaction>
</comment>
<dbReference type="SUPFAM" id="SSF53187">
    <property type="entry name" value="Zn-dependent exopeptidases"/>
    <property type="match status" value="1"/>
</dbReference>
<dbReference type="GO" id="GO:0005737">
    <property type="term" value="C:cytoplasm"/>
    <property type="evidence" value="ECO:0007669"/>
    <property type="project" value="UniProtKB-SubCell"/>
</dbReference>
<evidence type="ECO:0000313" key="16">
    <source>
        <dbReference type="Proteomes" id="UP001146120"/>
    </source>
</evidence>
<keyword evidence="7" id="KW-0378">Hydrolase</keyword>
<dbReference type="PANTHER" id="PTHR12756">
    <property type="entry name" value="CYTOSOLIC CARBOXYPEPTIDASE"/>
    <property type="match status" value="1"/>
</dbReference>
<evidence type="ECO:0000256" key="5">
    <source>
        <dbReference type="ARBA" id="ARBA00022670"/>
    </source>
</evidence>
<organism evidence="15 16">
    <name type="scientific">Lagenidium giganteum</name>
    <dbReference type="NCBI Taxonomy" id="4803"/>
    <lineage>
        <taxon>Eukaryota</taxon>
        <taxon>Sar</taxon>
        <taxon>Stramenopiles</taxon>
        <taxon>Oomycota</taxon>
        <taxon>Peronosporomycetes</taxon>
        <taxon>Pythiales</taxon>
        <taxon>Pythiaceae</taxon>
    </lineage>
</organism>
<reference evidence="15" key="2">
    <citation type="journal article" date="2023" name="Microbiol Resour">
        <title>Decontamination and Annotation of the Draft Genome Sequence of the Oomycete Lagenidium giganteum ARSEF 373.</title>
        <authorList>
            <person name="Morgan W.R."/>
            <person name="Tartar A."/>
        </authorList>
    </citation>
    <scope>NUCLEOTIDE SEQUENCE</scope>
    <source>
        <strain evidence="15">ARSEF 373</strain>
    </source>
</reference>
<feature type="compositionally biased region" description="Polar residues" evidence="13">
    <location>
        <begin position="510"/>
        <end position="521"/>
    </location>
</feature>
<accession>A0AAV2Z6R8</accession>
<dbReference type="PANTHER" id="PTHR12756:SF12">
    <property type="entry name" value="CYTOSOLIC CARBOXYPEPTIDASE-LIKE PROTEIN 5"/>
    <property type="match status" value="1"/>
</dbReference>
<feature type="region of interest" description="Disordered" evidence="13">
    <location>
        <begin position="501"/>
        <end position="521"/>
    </location>
</feature>
<protein>
    <recommendedName>
        <fullName evidence="11">tubulin-glutamate carboxypeptidase</fullName>
        <ecNumber evidence="11">3.4.17.24</ecNumber>
    </recommendedName>
</protein>
<dbReference type="GO" id="GO:0004181">
    <property type="term" value="F:metallocarboxypeptidase activity"/>
    <property type="evidence" value="ECO:0007669"/>
    <property type="project" value="InterPro"/>
</dbReference>
<evidence type="ECO:0000256" key="12">
    <source>
        <dbReference type="PROSITE-ProRule" id="PRU01379"/>
    </source>
</evidence>
<sequence>MAVGADRRPTGYTTWFYFEVCATAPPTRGGGARAIRLVLRNMNGQKGLYSNGYSVVYASMDAGKGVVGDADADAFFADERHWMRLPSPVDYEMVVIDDKVPAHVNGEDASTDSTSSLNPTKSEKRMQLAFTFHFQYVSERVRFAFCYPYQYTHLQRQLTVLDNKFQHEDWSQSCEQPARSNRGGKEMRDGIYYHRELLTTSLDGLRIDLLTISGTNGLLSTRESALPHLFPHCSTSSGSQQELRPLRFDMVKTKKRYVYITARVHPGETPANFMLDGILKVLLHPTDEDSSALRRHFVFKIIPMLNPDGVCRGYYRTDTRGVNLNRVYEAPDREHAPSIFAARQIMLELSKHGGEDPSRMVFLDLHAHANKRGCFIFGNFVSEPKAPLSLQCKQVTTQVYARLLAANSQYFDYFACSFDEQNMNRKDSRKLNHDDIPTREGCSRVSFFRATGLLYVYTIECNYNEGRRRYEPAVASSNASSTARSLNSTARMLRKAMIDCHDNNSEEPSDNQVPRSRGSSNAAKRLVVKYSPAEWEDVGAGAAVALLDLYQIPGRVHSALRQSPHRSIEGVRKAILSELRAAELCSGRSVIGCPKKTQAVNI</sequence>
<dbReference type="GO" id="GO:0008270">
    <property type="term" value="F:zinc ion binding"/>
    <property type="evidence" value="ECO:0007669"/>
    <property type="project" value="InterPro"/>
</dbReference>
<dbReference type="EMBL" id="DAKRPA010000047">
    <property type="protein sequence ID" value="DBA01450.1"/>
    <property type="molecule type" value="Genomic_DNA"/>
</dbReference>
<evidence type="ECO:0000256" key="9">
    <source>
        <dbReference type="ARBA" id="ARBA00023049"/>
    </source>
</evidence>
<dbReference type="PROSITE" id="PS52035">
    <property type="entry name" value="PEPTIDASE_M14"/>
    <property type="match status" value="1"/>
</dbReference>
<gene>
    <name evidence="15" type="ORF">N0F65_005569</name>
</gene>
<dbReference type="InterPro" id="IPR000834">
    <property type="entry name" value="Peptidase_M14"/>
</dbReference>
<evidence type="ECO:0000256" key="11">
    <source>
        <dbReference type="ARBA" id="ARBA00026108"/>
    </source>
</evidence>
<dbReference type="Gene3D" id="3.40.630.10">
    <property type="entry name" value="Zn peptidases"/>
    <property type="match status" value="1"/>
</dbReference>